<reference evidence="1 2" key="1">
    <citation type="submission" date="2019-02" db="EMBL/GenBank/DDBJ databases">
        <title>Apibacter muscae sp. nov.: a novel member of the house fly microbiota.</title>
        <authorList>
            <person name="Park R."/>
        </authorList>
    </citation>
    <scope>NUCLEOTIDE SEQUENCE [LARGE SCALE GENOMIC DNA]</scope>
    <source>
        <strain evidence="1 2">AL1</strain>
    </source>
</reference>
<sequence length="168" mass="20317">MIRKIFILFIFISIIISCHSKNQSQIPSDKEMIDSFLLRENEFNSFKEYIFNDSGFKNYPLVRNFKDSLKIMNLDYVKKVKENLNIIRVYKIDDYIEITTFEKGNSTWGIEKGYYYKKGKMDDFEDNYNSEKVVEGDLWEECRKIGENNFTVYKNIKGNWYLFLRYDK</sequence>
<protein>
    <recommendedName>
        <fullName evidence="3">DUF4948 domain-containing protein</fullName>
    </recommendedName>
</protein>
<evidence type="ECO:0000313" key="2">
    <source>
        <dbReference type="Proteomes" id="UP000319499"/>
    </source>
</evidence>
<proteinExistence type="predicted"/>
<name>A0A563D9B4_9FLAO</name>
<organism evidence="1 2">
    <name type="scientific">Apibacter muscae</name>
    <dbReference type="NCBI Taxonomy" id="2509004"/>
    <lineage>
        <taxon>Bacteria</taxon>
        <taxon>Pseudomonadati</taxon>
        <taxon>Bacteroidota</taxon>
        <taxon>Flavobacteriia</taxon>
        <taxon>Flavobacteriales</taxon>
        <taxon>Weeksellaceae</taxon>
        <taxon>Apibacter</taxon>
    </lineage>
</organism>
<keyword evidence="2" id="KW-1185">Reference proteome</keyword>
<dbReference type="EMBL" id="SELH01000025">
    <property type="protein sequence ID" value="TWP26790.1"/>
    <property type="molecule type" value="Genomic_DNA"/>
</dbReference>
<dbReference type="Proteomes" id="UP000319499">
    <property type="component" value="Unassembled WGS sequence"/>
</dbReference>
<gene>
    <name evidence="1" type="ORF">ETU09_09520</name>
</gene>
<evidence type="ECO:0000313" key="1">
    <source>
        <dbReference type="EMBL" id="TWP26790.1"/>
    </source>
</evidence>
<dbReference type="AlphaFoldDB" id="A0A563D9B4"/>
<comment type="caution">
    <text evidence="1">The sequence shown here is derived from an EMBL/GenBank/DDBJ whole genome shotgun (WGS) entry which is preliminary data.</text>
</comment>
<dbReference type="PROSITE" id="PS51257">
    <property type="entry name" value="PROKAR_LIPOPROTEIN"/>
    <property type="match status" value="1"/>
</dbReference>
<evidence type="ECO:0008006" key="3">
    <source>
        <dbReference type="Google" id="ProtNLM"/>
    </source>
</evidence>
<dbReference type="RefSeq" id="WP_146293316.1">
    <property type="nucleotide sequence ID" value="NZ_SELH01000025.1"/>
</dbReference>
<accession>A0A563D9B4</accession>